<evidence type="ECO:0000259" key="6">
    <source>
        <dbReference type="Pfam" id="PF25087"/>
    </source>
</evidence>
<evidence type="ECO:0000256" key="5">
    <source>
        <dbReference type="ARBA" id="ARBA00023315"/>
    </source>
</evidence>
<evidence type="ECO:0000256" key="2">
    <source>
        <dbReference type="ARBA" id="ARBA00007947"/>
    </source>
</evidence>
<name>A0ABQ3E075_9HYPH</name>
<keyword evidence="3" id="KW-0808">Transferase</keyword>
<dbReference type="Proteomes" id="UP000637980">
    <property type="component" value="Unassembled WGS sequence"/>
</dbReference>
<dbReference type="PANTHER" id="PTHR43584">
    <property type="entry name" value="NUCLEOTIDYL TRANSFERASE"/>
    <property type="match status" value="1"/>
</dbReference>
<proteinExistence type="inferred from homology"/>
<evidence type="ECO:0000256" key="4">
    <source>
        <dbReference type="ARBA" id="ARBA00022737"/>
    </source>
</evidence>
<gene>
    <name evidence="7" type="ORF">GCM10007094_00600</name>
</gene>
<dbReference type="InterPro" id="IPR011004">
    <property type="entry name" value="Trimer_LpxA-like_sf"/>
</dbReference>
<dbReference type="InterPro" id="IPR050065">
    <property type="entry name" value="GlmU-like"/>
</dbReference>
<comment type="similarity">
    <text evidence="2">In the N-terminal section; belongs to the N-acetylglucosamine-1-phosphate uridyltransferase family.</text>
</comment>
<dbReference type="PROSITE" id="PS00101">
    <property type="entry name" value="HEXAPEP_TRANSFERASES"/>
    <property type="match status" value="1"/>
</dbReference>
<protein>
    <submittedName>
        <fullName evidence="7">Glucose-1-phosphate thymidylyltransferase</fullName>
    </submittedName>
</protein>
<dbReference type="Pfam" id="PF25087">
    <property type="entry name" value="GMPPB_C"/>
    <property type="match status" value="1"/>
</dbReference>
<evidence type="ECO:0000313" key="8">
    <source>
        <dbReference type="Proteomes" id="UP000637980"/>
    </source>
</evidence>
<dbReference type="SUPFAM" id="SSF51161">
    <property type="entry name" value="Trimeric LpxA-like enzymes"/>
    <property type="match status" value="1"/>
</dbReference>
<reference evidence="8" key="1">
    <citation type="journal article" date="2019" name="Int. J. Syst. Evol. Microbiol.">
        <title>The Global Catalogue of Microorganisms (GCM) 10K type strain sequencing project: providing services to taxonomists for standard genome sequencing and annotation.</title>
        <authorList>
            <consortium name="The Broad Institute Genomics Platform"/>
            <consortium name="The Broad Institute Genome Sequencing Center for Infectious Disease"/>
            <person name="Wu L."/>
            <person name="Ma J."/>
        </authorList>
    </citation>
    <scope>NUCLEOTIDE SEQUENCE [LARGE SCALE GENOMIC DNA]</scope>
    <source>
        <strain evidence="8">KCTC 12861</strain>
    </source>
</reference>
<evidence type="ECO:0000256" key="3">
    <source>
        <dbReference type="ARBA" id="ARBA00022679"/>
    </source>
</evidence>
<comment type="caution">
    <text evidence="7">The sequence shown here is derived from an EMBL/GenBank/DDBJ whole genome shotgun (WGS) entry which is preliminary data.</text>
</comment>
<accession>A0ABQ3E075</accession>
<sequence>MCIETASFIEEWGNTDWGGTQAPWKATQNIETLINRFIERCGSGYSVDSGIAIHEDAVVEDGAILKAPVVLEKNVFVASNSYLRGGVYLGEDCIVGPSCELKSTFMFSGSKVAHLSFVGDSILGSKVNIEAGAVVANYRNELEDPTISFQYEQKRIETGVDKFGALIGDGSKIGANSVIAPGAILPKNTIVKRLSLVDQRS</sequence>
<comment type="similarity">
    <text evidence="1">In the C-terminal section; belongs to the transferase hexapeptide repeat family.</text>
</comment>
<dbReference type="InterPro" id="IPR018357">
    <property type="entry name" value="Hexapep_transf_CS"/>
</dbReference>
<keyword evidence="4" id="KW-0677">Repeat</keyword>
<evidence type="ECO:0000256" key="1">
    <source>
        <dbReference type="ARBA" id="ARBA00007707"/>
    </source>
</evidence>
<dbReference type="PANTHER" id="PTHR43584:SF8">
    <property type="entry name" value="N-ACETYLMURAMATE ALPHA-1-PHOSPHATE URIDYLYLTRANSFERASE"/>
    <property type="match status" value="1"/>
</dbReference>
<dbReference type="EMBL" id="BMXE01000001">
    <property type="protein sequence ID" value="GHB17071.1"/>
    <property type="molecule type" value="Genomic_DNA"/>
</dbReference>
<dbReference type="InterPro" id="IPR056729">
    <property type="entry name" value="GMPPB_C"/>
</dbReference>
<dbReference type="Gene3D" id="2.160.10.10">
    <property type="entry name" value="Hexapeptide repeat proteins"/>
    <property type="match status" value="1"/>
</dbReference>
<organism evidence="7 8">
    <name type="scientific">Pseudovibrio japonicus</name>
    <dbReference type="NCBI Taxonomy" id="366534"/>
    <lineage>
        <taxon>Bacteria</taxon>
        <taxon>Pseudomonadati</taxon>
        <taxon>Pseudomonadota</taxon>
        <taxon>Alphaproteobacteria</taxon>
        <taxon>Hyphomicrobiales</taxon>
        <taxon>Stappiaceae</taxon>
        <taxon>Pseudovibrio</taxon>
    </lineage>
</organism>
<feature type="domain" description="Mannose-1-phosphate guanyltransferase C-terminal" evidence="6">
    <location>
        <begin position="67"/>
        <end position="137"/>
    </location>
</feature>
<dbReference type="Pfam" id="PF14602">
    <property type="entry name" value="Hexapep_2"/>
    <property type="match status" value="1"/>
</dbReference>
<evidence type="ECO:0000313" key="7">
    <source>
        <dbReference type="EMBL" id="GHB17071.1"/>
    </source>
</evidence>
<dbReference type="InterPro" id="IPR001451">
    <property type="entry name" value="Hexapep"/>
</dbReference>
<keyword evidence="8" id="KW-1185">Reference proteome</keyword>
<keyword evidence="5" id="KW-0012">Acyltransferase</keyword>
<dbReference type="RefSeq" id="WP_189434296.1">
    <property type="nucleotide sequence ID" value="NZ_BMXE01000001.1"/>
</dbReference>